<keyword evidence="13 16" id="KW-0443">Lipid metabolism</keyword>
<feature type="binding site" evidence="17">
    <location>
        <position position="303"/>
    </location>
    <ligand>
        <name>Zn(2+)</name>
        <dbReference type="ChEBI" id="CHEBI:29105"/>
        <label>1</label>
    </ligand>
</feature>
<keyword evidence="7 16" id="KW-0256">Endoplasmic reticulum</keyword>
<dbReference type="PROSITE" id="PS50255">
    <property type="entry name" value="CYTOCHROME_B5_2"/>
    <property type="match status" value="1"/>
</dbReference>
<accession>A7RML3</accession>
<dbReference type="HOGENOM" id="CLU_034756_0_0_1"/>
<evidence type="ECO:0000256" key="6">
    <source>
        <dbReference type="ARBA" id="ARBA00022723"/>
    </source>
</evidence>
<keyword evidence="22" id="KW-1185">Reference proteome</keyword>
<keyword evidence="6 16" id="KW-0479">Metal-binding</keyword>
<comment type="function">
    <text evidence="16">Catalyzes stereospecific hydroxylation of free fatty acids at the C-2 position to produce (R)-2-hydroxy fatty acids, which are building blocks of sphingolipids and glycosphingolipids common in neural tissue and epidermis. Plays an essential role in the synthesis of galactosphingolipids of the myelin sheath. Responsible for the synthesis of sphingolipids and glycosphingolipids involved in the formation of epidermal lamellar bodies critical for skin permeability barrier. Participates in the synthesis of glycosphingolipids and a fraction of type II wax diesters in sebaceous gland, specifically regulating hair follicle homeostasis. Involved in the synthesis of sphingolipids of plasma membrane rafts, controlling lipid raft mobility and trafficking of raft-associated proteins.</text>
</comment>
<evidence type="ECO:0000256" key="16">
    <source>
        <dbReference type="PIRNR" id="PIRNR005149"/>
    </source>
</evidence>
<evidence type="ECO:0000256" key="14">
    <source>
        <dbReference type="ARBA" id="ARBA00023136"/>
    </source>
</evidence>
<keyword evidence="14 16" id="KW-0472">Membrane</keyword>
<keyword evidence="9 17" id="KW-0862">Zinc</keyword>
<feature type="binding site" evidence="17">
    <location>
        <position position="203"/>
    </location>
    <ligand>
        <name>Zn(2+)</name>
        <dbReference type="ChEBI" id="CHEBI:29105"/>
        <label>1</label>
    </ligand>
</feature>
<keyword evidence="4 18" id="KW-0349">Heme</keyword>
<dbReference type="Proteomes" id="UP000001593">
    <property type="component" value="Unassembled WGS sequence"/>
</dbReference>
<evidence type="ECO:0000256" key="13">
    <source>
        <dbReference type="ARBA" id="ARBA00023098"/>
    </source>
</evidence>
<evidence type="ECO:0000313" key="21">
    <source>
        <dbReference type="EMBL" id="EDO47290.1"/>
    </source>
</evidence>
<dbReference type="EC" id="1.-.-.-" evidence="16"/>
<dbReference type="FunFam" id="3.10.120.10:FF:000007">
    <property type="entry name" value="Sulfite oxidase, mitochondrial"/>
    <property type="match status" value="1"/>
</dbReference>
<dbReference type="InterPro" id="IPR006694">
    <property type="entry name" value="Fatty_acid_hydroxylase"/>
</dbReference>
<evidence type="ECO:0000259" key="20">
    <source>
        <dbReference type="PROSITE" id="PS50255"/>
    </source>
</evidence>
<feature type="binding site" evidence="17">
    <location>
        <position position="224"/>
    </location>
    <ligand>
        <name>Zn(2+)</name>
        <dbReference type="ChEBI" id="CHEBI:29105"/>
        <label>1</label>
    </ligand>
</feature>
<evidence type="ECO:0000313" key="22">
    <source>
        <dbReference type="Proteomes" id="UP000001593"/>
    </source>
</evidence>
<evidence type="ECO:0000256" key="1">
    <source>
        <dbReference type="ARBA" id="ARBA00004477"/>
    </source>
</evidence>
<keyword evidence="8 16" id="KW-0276">Fatty acid metabolism</keyword>
<dbReference type="SMART" id="SM01117">
    <property type="entry name" value="Cyt-b5"/>
    <property type="match status" value="1"/>
</dbReference>
<dbReference type="OMA" id="WTIIEYV"/>
<feature type="binding site" evidence="17">
    <location>
        <position position="300"/>
    </location>
    <ligand>
        <name>Zn(2+)</name>
        <dbReference type="ChEBI" id="CHEBI:29105"/>
        <label>1</label>
    </ligand>
</feature>
<feature type="binding site" evidence="17">
    <location>
        <position position="198"/>
    </location>
    <ligand>
        <name>Zn(2+)</name>
        <dbReference type="ChEBI" id="CHEBI:29105"/>
        <label>1</label>
    </ligand>
</feature>
<evidence type="ECO:0000256" key="3">
    <source>
        <dbReference type="ARBA" id="ARBA00022516"/>
    </source>
</evidence>
<dbReference type="PIRSF" id="PIRSF005149">
    <property type="entry name" value="IPC-B_HD"/>
    <property type="match status" value="1"/>
</dbReference>
<evidence type="ECO:0000256" key="9">
    <source>
        <dbReference type="ARBA" id="ARBA00022833"/>
    </source>
</evidence>
<evidence type="ECO:0000256" key="12">
    <source>
        <dbReference type="ARBA" id="ARBA00023004"/>
    </source>
</evidence>
<keyword evidence="15 16" id="KW-0275">Fatty acid biosynthesis</keyword>
<feature type="binding site" description="axial binding residue" evidence="18">
    <location>
        <position position="42"/>
    </location>
    <ligand>
        <name>heme</name>
        <dbReference type="ChEBI" id="CHEBI:30413"/>
    </ligand>
    <ligandPart>
        <name>Fe</name>
        <dbReference type="ChEBI" id="CHEBI:18248"/>
    </ligandPart>
</feature>
<protein>
    <recommendedName>
        <fullName evidence="16">Fatty acid 2-hydroxylase</fullName>
        <ecNumber evidence="16">1.-.-.-</ecNumber>
    </recommendedName>
</protein>
<dbReference type="Pfam" id="PF00173">
    <property type="entry name" value="Cyt-b5"/>
    <property type="match status" value="1"/>
</dbReference>
<keyword evidence="5 19" id="KW-0812">Transmembrane</keyword>
<comment type="cofactor">
    <cofactor evidence="18">
        <name>Fe cation</name>
        <dbReference type="ChEBI" id="CHEBI:24875"/>
    </cofactor>
</comment>
<feature type="binding site" evidence="17">
    <location>
        <position position="225"/>
    </location>
    <ligand>
        <name>Zn(2+)</name>
        <dbReference type="ChEBI" id="CHEBI:29105"/>
        <label>1</label>
    </ligand>
</feature>
<dbReference type="PRINTS" id="PR00363">
    <property type="entry name" value="CYTOCHROMEB5"/>
</dbReference>
<feature type="domain" description="Cytochrome b5 heme-binding" evidence="20">
    <location>
        <begin position="7"/>
        <end position="86"/>
    </location>
</feature>
<feature type="binding site" evidence="17">
    <location>
        <position position="283"/>
    </location>
    <ligand>
        <name>Zn(2+)</name>
        <dbReference type="ChEBI" id="CHEBI:29105"/>
        <label>1</label>
    </ligand>
</feature>
<feature type="transmembrane region" description="Helical" evidence="19">
    <location>
        <begin position="262"/>
        <end position="282"/>
    </location>
</feature>
<evidence type="ECO:0000256" key="11">
    <source>
        <dbReference type="ARBA" id="ARBA00023002"/>
    </source>
</evidence>
<feature type="binding site" description="axial binding residue" evidence="18">
    <location>
        <position position="69"/>
    </location>
    <ligand>
        <name>heme</name>
        <dbReference type="ChEBI" id="CHEBI:30413"/>
    </ligand>
    <ligandPart>
        <name>Fe</name>
        <dbReference type="ChEBI" id="CHEBI:18248"/>
    </ligandPart>
</feature>
<dbReference type="eggNOG" id="KOG0537">
    <property type="taxonomic scope" value="Eukaryota"/>
</dbReference>
<dbReference type="PANTHER" id="PTHR12863">
    <property type="entry name" value="FATTY ACID HYDROXYLASE"/>
    <property type="match status" value="1"/>
</dbReference>
<dbReference type="AlphaFoldDB" id="A7RML3"/>
<dbReference type="PANTHER" id="PTHR12863:SF1">
    <property type="entry name" value="FATTY ACID 2-HYDROXYLASE"/>
    <property type="match status" value="1"/>
</dbReference>
<evidence type="ECO:0000256" key="5">
    <source>
        <dbReference type="ARBA" id="ARBA00022692"/>
    </source>
</evidence>
<feature type="transmembrane region" description="Helical" evidence="19">
    <location>
        <begin position="234"/>
        <end position="256"/>
    </location>
</feature>
<keyword evidence="3 16" id="KW-0444">Lipid biosynthesis</keyword>
<keyword evidence="12 16" id="KW-0408">Iron</keyword>
<dbReference type="InterPro" id="IPR001199">
    <property type="entry name" value="Cyt_B5-like_heme/steroid-bd"/>
</dbReference>
<comment type="similarity">
    <text evidence="2 16">Belongs to the sterol desaturase family. SCS7 subfamily.</text>
</comment>
<dbReference type="GO" id="GO:0005783">
    <property type="term" value="C:endoplasmic reticulum"/>
    <property type="evidence" value="ECO:0000318"/>
    <property type="project" value="GO_Central"/>
</dbReference>
<evidence type="ECO:0000256" key="17">
    <source>
        <dbReference type="PIRSR" id="PIRSR005149-1"/>
    </source>
</evidence>
<dbReference type="STRING" id="45351.A7RML3"/>
<dbReference type="InterPro" id="IPR014430">
    <property type="entry name" value="Scs7"/>
</dbReference>
<evidence type="ECO:0000256" key="8">
    <source>
        <dbReference type="ARBA" id="ARBA00022832"/>
    </source>
</evidence>
<feature type="transmembrane region" description="Helical" evidence="19">
    <location>
        <begin position="136"/>
        <end position="158"/>
    </location>
</feature>
<evidence type="ECO:0000256" key="4">
    <source>
        <dbReference type="ARBA" id="ARBA00022617"/>
    </source>
</evidence>
<feature type="binding site" evidence="17">
    <location>
        <position position="221"/>
    </location>
    <ligand>
        <name>Zn(2+)</name>
        <dbReference type="ChEBI" id="CHEBI:29105"/>
        <label>1</label>
    </ligand>
</feature>
<dbReference type="GO" id="GO:0005789">
    <property type="term" value="C:endoplasmic reticulum membrane"/>
    <property type="evidence" value="ECO:0007669"/>
    <property type="project" value="UniProtKB-SubCell"/>
</dbReference>
<evidence type="ECO:0000256" key="7">
    <source>
        <dbReference type="ARBA" id="ARBA00022824"/>
    </source>
</evidence>
<dbReference type="eggNOG" id="KOG0539">
    <property type="taxonomic scope" value="Eukaryota"/>
</dbReference>
<evidence type="ECO:0000256" key="10">
    <source>
        <dbReference type="ARBA" id="ARBA00022989"/>
    </source>
</evidence>
<dbReference type="GO" id="GO:0080132">
    <property type="term" value="F:fatty acid 2-hydroxylase activity"/>
    <property type="evidence" value="ECO:0000318"/>
    <property type="project" value="GO_Central"/>
</dbReference>
<evidence type="ECO:0000256" key="18">
    <source>
        <dbReference type="PIRSR" id="PIRSR005149-50"/>
    </source>
</evidence>
<keyword evidence="10 19" id="KW-1133">Transmembrane helix</keyword>
<comment type="cofactor">
    <cofactor evidence="16 17">
        <name>Zn(2+)</name>
        <dbReference type="ChEBI" id="CHEBI:29105"/>
    </cofactor>
    <text evidence="16 17">Binds 2 Zn(2+) ions per subunit that likely form a catalytic dimetal center.</text>
</comment>
<feature type="binding site" evidence="17">
    <location>
        <position position="279"/>
    </location>
    <ligand>
        <name>Zn(2+)</name>
        <dbReference type="ChEBI" id="CHEBI:29105"/>
        <label>1</label>
    </ligand>
</feature>
<feature type="transmembrane region" description="Helical" evidence="19">
    <location>
        <begin position="170"/>
        <end position="193"/>
    </location>
</feature>
<reference evidence="21 22" key="1">
    <citation type="journal article" date="2007" name="Science">
        <title>Sea anemone genome reveals ancestral eumetazoan gene repertoire and genomic organization.</title>
        <authorList>
            <person name="Putnam N.H."/>
            <person name="Srivastava M."/>
            <person name="Hellsten U."/>
            <person name="Dirks B."/>
            <person name="Chapman J."/>
            <person name="Salamov A."/>
            <person name="Terry A."/>
            <person name="Shapiro H."/>
            <person name="Lindquist E."/>
            <person name="Kapitonov V.V."/>
            <person name="Jurka J."/>
            <person name="Genikhovich G."/>
            <person name="Grigoriev I.V."/>
            <person name="Lucas S.M."/>
            <person name="Steele R.E."/>
            <person name="Finnerty J.R."/>
            <person name="Technau U."/>
            <person name="Martindale M.Q."/>
            <person name="Rokhsar D.S."/>
        </authorList>
    </citation>
    <scope>NUCLEOTIDE SEQUENCE [LARGE SCALE GENOMIC DNA]</scope>
    <source>
        <strain evidence="22">CH2 X CH6</strain>
    </source>
</reference>
<dbReference type="GO" id="GO:0005506">
    <property type="term" value="F:iron ion binding"/>
    <property type="evidence" value="ECO:0007669"/>
    <property type="project" value="UniProtKB-UniRule"/>
</dbReference>
<dbReference type="Gene3D" id="3.10.120.10">
    <property type="entry name" value="Cytochrome b5-like heme/steroid binding domain"/>
    <property type="match status" value="1"/>
</dbReference>
<keyword evidence="11 16" id="KW-0560">Oxidoreductase</keyword>
<feature type="binding site" evidence="17">
    <location>
        <position position="304"/>
    </location>
    <ligand>
        <name>Zn(2+)</name>
        <dbReference type="ChEBI" id="CHEBI:29105"/>
        <label>1</label>
    </ligand>
</feature>
<dbReference type="EMBL" id="DS469520">
    <property type="protein sequence ID" value="EDO47290.1"/>
    <property type="molecule type" value="Genomic_DNA"/>
</dbReference>
<proteinExistence type="inferred from homology"/>
<dbReference type="SUPFAM" id="SSF55856">
    <property type="entry name" value="Cytochrome b5-like heme/steroid binding domain"/>
    <property type="match status" value="1"/>
</dbReference>
<dbReference type="Pfam" id="PF04116">
    <property type="entry name" value="FA_hydroxylase"/>
    <property type="match status" value="1"/>
</dbReference>
<name>A7RML3_NEMVE</name>
<gene>
    <name evidence="21" type="ORF">NEMVEDRAFT_v1g228340</name>
</gene>
<dbReference type="PhylomeDB" id="A7RML3"/>
<dbReference type="InterPro" id="IPR036400">
    <property type="entry name" value="Cyt_B5-like_heme/steroid_sf"/>
</dbReference>
<evidence type="ECO:0000256" key="15">
    <source>
        <dbReference type="ARBA" id="ARBA00023160"/>
    </source>
</evidence>
<organism evidence="21 22">
    <name type="scientific">Nematostella vectensis</name>
    <name type="common">Starlet sea anemone</name>
    <dbReference type="NCBI Taxonomy" id="45351"/>
    <lineage>
        <taxon>Eukaryota</taxon>
        <taxon>Metazoa</taxon>
        <taxon>Cnidaria</taxon>
        <taxon>Anthozoa</taxon>
        <taxon>Hexacorallia</taxon>
        <taxon>Actiniaria</taxon>
        <taxon>Edwardsiidae</taxon>
        <taxon>Nematostella</taxon>
    </lineage>
</organism>
<evidence type="ECO:0000256" key="19">
    <source>
        <dbReference type="SAM" id="Phobius"/>
    </source>
</evidence>
<dbReference type="InParanoid" id="A7RML3"/>
<comment type="subcellular location">
    <subcellularLocation>
        <location evidence="1">Endoplasmic reticulum membrane</location>
        <topology evidence="1">Multi-pass membrane protein</topology>
    </subcellularLocation>
</comment>
<sequence length="333" mass="38472">MASKEREVFFSREEIGRHKSDGDLWVIHSGKVYDISKFSERHPGGKDVLLLNSGQDVTSIMSNGEIHKHSQIAYGWLKKYNIGRLQAEDLVDWSKPMLAQVGNLGPNYVKWVHSPVDRPLRLFESSFVEFFSRTPWYFVPIIWIPIVLYLAYLGFYHLKTDDLAFGESDGAALLVLLAFCGLFSLGLFIWSFVEYCLHRFLFHLLPPPDKPFWITFHFFLHGQHHKVPFDGDRLVFPPVAAAVFAFAFYSFFFAILPSGTAHSLFAGGLLGYVLYDCIHYYLHHGSPRKGGYFHNLKKYHVEHHFESQQQGFGISSQLWDFPFQTHPWKSKDS</sequence>
<evidence type="ECO:0000256" key="2">
    <source>
        <dbReference type="ARBA" id="ARBA00005747"/>
    </source>
</evidence>
<dbReference type="GO" id="GO:0006633">
    <property type="term" value="P:fatty acid biosynthetic process"/>
    <property type="evidence" value="ECO:0007669"/>
    <property type="project" value="UniProtKB-KW"/>
</dbReference>
<dbReference type="GO" id="GO:0006631">
    <property type="term" value="P:fatty acid metabolic process"/>
    <property type="evidence" value="ECO:0000318"/>
    <property type="project" value="GO_Central"/>
</dbReference>